<dbReference type="STRING" id="933852.A0A0C3B7N9"/>
<dbReference type="Gene3D" id="3.20.20.80">
    <property type="entry name" value="Glycosidases"/>
    <property type="match status" value="1"/>
</dbReference>
<organism evidence="8 9">
    <name type="scientific">Serendipita vermifera MAFF 305830</name>
    <dbReference type="NCBI Taxonomy" id="933852"/>
    <lineage>
        <taxon>Eukaryota</taxon>
        <taxon>Fungi</taxon>
        <taxon>Dikarya</taxon>
        <taxon>Basidiomycota</taxon>
        <taxon>Agaricomycotina</taxon>
        <taxon>Agaricomycetes</taxon>
        <taxon>Sebacinales</taxon>
        <taxon>Serendipitaceae</taxon>
        <taxon>Serendipita</taxon>
    </lineage>
</organism>
<dbReference type="Gene3D" id="2.40.30.140">
    <property type="match status" value="1"/>
</dbReference>
<evidence type="ECO:0000313" key="8">
    <source>
        <dbReference type="EMBL" id="KIM27476.1"/>
    </source>
</evidence>
<dbReference type="PIRSF" id="PIRSF001021">
    <property type="entry name" value="Alph-amls_thrmst"/>
    <property type="match status" value="1"/>
</dbReference>
<comment type="similarity">
    <text evidence="2">Belongs to the glycosyl hydrolase 13 family.</text>
</comment>
<dbReference type="InterPro" id="IPR013776">
    <property type="entry name" value="A-amylase_thermo"/>
</dbReference>
<evidence type="ECO:0000256" key="2">
    <source>
        <dbReference type="ARBA" id="ARBA00008061"/>
    </source>
</evidence>
<dbReference type="SUPFAM" id="SSF51011">
    <property type="entry name" value="Glycosyl hydrolase domain"/>
    <property type="match status" value="1"/>
</dbReference>
<dbReference type="Pfam" id="PF00128">
    <property type="entry name" value="Alpha-amylase"/>
    <property type="match status" value="1"/>
</dbReference>
<accession>A0A0C3B7N9</accession>
<dbReference type="NCBIfam" id="NF006969">
    <property type="entry name" value="PRK09441.1-2"/>
    <property type="match status" value="1"/>
</dbReference>
<dbReference type="SMART" id="SM00642">
    <property type="entry name" value="Aamy"/>
    <property type="match status" value="1"/>
</dbReference>
<dbReference type="HOGENOM" id="CLU_024572_2_0_1"/>
<evidence type="ECO:0000256" key="6">
    <source>
        <dbReference type="ARBA" id="ARBA00023295"/>
    </source>
</evidence>
<dbReference type="EMBL" id="KN824298">
    <property type="protein sequence ID" value="KIM27476.1"/>
    <property type="molecule type" value="Genomic_DNA"/>
</dbReference>
<evidence type="ECO:0000256" key="4">
    <source>
        <dbReference type="ARBA" id="ARBA00022801"/>
    </source>
</evidence>
<keyword evidence="6" id="KW-0326">Glycosidase</keyword>
<dbReference type="NCBIfam" id="NF006968">
    <property type="entry name" value="PRK09441.1-1"/>
    <property type="match status" value="1"/>
</dbReference>
<comment type="cofactor">
    <cofactor evidence="1">
        <name>Ca(2+)</name>
        <dbReference type="ChEBI" id="CHEBI:29108"/>
    </cofactor>
</comment>
<dbReference type="InterPro" id="IPR006047">
    <property type="entry name" value="GH13_cat_dom"/>
</dbReference>
<evidence type="ECO:0000256" key="5">
    <source>
        <dbReference type="ARBA" id="ARBA00023277"/>
    </source>
</evidence>
<evidence type="ECO:0000313" key="9">
    <source>
        <dbReference type="Proteomes" id="UP000054097"/>
    </source>
</evidence>
<dbReference type="InterPro" id="IPR017853">
    <property type="entry name" value="GH"/>
</dbReference>
<evidence type="ECO:0000259" key="7">
    <source>
        <dbReference type="SMART" id="SM00642"/>
    </source>
</evidence>
<dbReference type="Gene3D" id="2.60.40.1180">
    <property type="entry name" value="Golgi alpha-mannosidase II"/>
    <property type="match status" value="1"/>
</dbReference>
<gene>
    <name evidence="8" type="ORF">M408DRAFT_329935</name>
</gene>
<dbReference type="InterPro" id="IPR013780">
    <property type="entry name" value="Glyco_hydro_b"/>
</dbReference>
<protein>
    <submittedName>
        <fullName evidence="8">Glycoside hydrolase family 13 protein</fullName>
    </submittedName>
</protein>
<reference evidence="8 9" key="1">
    <citation type="submission" date="2014-04" db="EMBL/GenBank/DDBJ databases">
        <authorList>
            <consortium name="DOE Joint Genome Institute"/>
            <person name="Kuo A."/>
            <person name="Zuccaro A."/>
            <person name="Kohler A."/>
            <person name="Nagy L.G."/>
            <person name="Floudas D."/>
            <person name="Copeland A."/>
            <person name="Barry K.W."/>
            <person name="Cichocki N."/>
            <person name="Veneault-Fourrey C."/>
            <person name="LaButti K."/>
            <person name="Lindquist E.A."/>
            <person name="Lipzen A."/>
            <person name="Lundell T."/>
            <person name="Morin E."/>
            <person name="Murat C."/>
            <person name="Sun H."/>
            <person name="Tunlid A."/>
            <person name="Henrissat B."/>
            <person name="Grigoriev I.V."/>
            <person name="Hibbett D.S."/>
            <person name="Martin F."/>
            <person name="Nordberg H.P."/>
            <person name="Cantor M.N."/>
            <person name="Hua S.X."/>
        </authorList>
    </citation>
    <scope>NUCLEOTIDE SEQUENCE [LARGE SCALE GENOMIC DNA]</scope>
    <source>
        <strain evidence="8 9">MAFF 305830</strain>
    </source>
</reference>
<dbReference type="SUPFAM" id="SSF51445">
    <property type="entry name" value="(Trans)glycosidases"/>
    <property type="match status" value="1"/>
</dbReference>
<dbReference type="GO" id="GO:0005509">
    <property type="term" value="F:calcium ion binding"/>
    <property type="evidence" value="ECO:0007669"/>
    <property type="project" value="InterPro"/>
</dbReference>
<feature type="domain" description="Glycosyl hydrolase family 13 catalytic" evidence="7">
    <location>
        <begin position="41"/>
        <end position="433"/>
    </location>
</feature>
<dbReference type="GO" id="GO:0005975">
    <property type="term" value="P:carbohydrate metabolic process"/>
    <property type="evidence" value="ECO:0007669"/>
    <property type="project" value="InterPro"/>
</dbReference>
<dbReference type="PANTHER" id="PTHR43447">
    <property type="entry name" value="ALPHA-AMYLASE"/>
    <property type="match status" value="1"/>
</dbReference>
<evidence type="ECO:0000256" key="3">
    <source>
        <dbReference type="ARBA" id="ARBA00022723"/>
    </source>
</evidence>
<keyword evidence="3" id="KW-0479">Metal-binding</keyword>
<dbReference type="OrthoDB" id="550577at2759"/>
<reference evidence="9" key="2">
    <citation type="submission" date="2015-01" db="EMBL/GenBank/DDBJ databases">
        <title>Evolutionary Origins and Diversification of the Mycorrhizal Mutualists.</title>
        <authorList>
            <consortium name="DOE Joint Genome Institute"/>
            <consortium name="Mycorrhizal Genomics Consortium"/>
            <person name="Kohler A."/>
            <person name="Kuo A."/>
            <person name="Nagy L.G."/>
            <person name="Floudas D."/>
            <person name="Copeland A."/>
            <person name="Barry K.W."/>
            <person name="Cichocki N."/>
            <person name="Veneault-Fourrey C."/>
            <person name="LaButti K."/>
            <person name="Lindquist E.A."/>
            <person name="Lipzen A."/>
            <person name="Lundell T."/>
            <person name="Morin E."/>
            <person name="Murat C."/>
            <person name="Riley R."/>
            <person name="Ohm R."/>
            <person name="Sun H."/>
            <person name="Tunlid A."/>
            <person name="Henrissat B."/>
            <person name="Grigoriev I.V."/>
            <person name="Hibbett D.S."/>
            <person name="Martin F."/>
        </authorList>
    </citation>
    <scope>NUCLEOTIDE SEQUENCE [LARGE SCALE GENOMIC DNA]</scope>
    <source>
        <strain evidence="9">MAFF 305830</strain>
    </source>
</reference>
<keyword evidence="5" id="KW-0119">Carbohydrate metabolism</keyword>
<dbReference type="GO" id="GO:0004553">
    <property type="term" value="F:hydrolase activity, hydrolyzing O-glycosyl compounds"/>
    <property type="evidence" value="ECO:0007669"/>
    <property type="project" value="InterPro"/>
</dbReference>
<name>A0A0C3B7N9_SERVB</name>
<keyword evidence="4 8" id="KW-0378">Hydrolase</keyword>
<keyword evidence="9" id="KW-1185">Reference proteome</keyword>
<evidence type="ECO:0000256" key="1">
    <source>
        <dbReference type="ARBA" id="ARBA00001913"/>
    </source>
</evidence>
<dbReference type="AlphaFoldDB" id="A0A0C3B7N9"/>
<proteinExistence type="inferred from homology"/>
<sequence length="531" mass="60359">MDQLKSWIGQLLRPGGLIFRSAPAPPATLKKFTKGPEGRNPLMIQFFEWDSKGEAIKSWWRVFEDALPELEELGCTQVWLPPPNKAMIPEGRGYDAYDLWDLGEFEQRGATATRWGTKTEFISAVQAAKDRGIEIIIDAVLNHKMGGDEKETVQAVEVDPLNRNREIGRQVDIEAWSSFTFKGRNGKYSDMVWTSDHFTGTDFDAKTRKNAIFRITGPGKHEGWSQRVDNELGNYDYLLGMDIDHRHPEVQKDIKDWGSWVINETGASGGFRLDAIKHMDSQFLCEFLRSTRETLGRSDLLAVGEYWTSNANLLRERMSKFMGELAFFDVPLHHTLHDASQRGRRFDLRRILRNSLMRLCPDDAVTFVDNHDTVIGQTLESWVGASFKPLAYALILLREEGYPCVFYNDLFKPDTPEVAATLRKFLFVRRNIAYGATRDYFFDRNCIAWVRHGDKEHNPGGCIVMLNNGTTRAKTTRVQVSEGNTGKTYINYMKPSEKVTTDHRGFCQVTCPPSGVAVWIPAGVGVPRDSQ</sequence>
<dbReference type="CDD" id="cd11318">
    <property type="entry name" value="AmyAc_bac_fung_AmyA"/>
    <property type="match status" value="1"/>
</dbReference>
<dbReference type="Proteomes" id="UP000054097">
    <property type="component" value="Unassembled WGS sequence"/>
</dbReference>